<name>A0A2P2PXJ6_RHIMU</name>
<proteinExistence type="predicted"/>
<protein>
    <submittedName>
        <fullName evidence="1">Uncharacterized protein</fullName>
    </submittedName>
</protein>
<dbReference type="EMBL" id="GGEC01078885">
    <property type="protein sequence ID" value="MBX59369.1"/>
    <property type="molecule type" value="Transcribed_RNA"/>
</dbReference>
<sequence>MNSIFCQDLQSIFSTTCLKKEGKDLEVGPFERIRRKNIAKVKQQATNKSIKNLSYRHIYVTGGDWWS</sequence>
<evidence type="ECO:0000313" key="1">
    <source>
        <dbReference type="EMBL" id="MBX59369.1"/>
    </source>
</evidence>
<accession>A0A2P2PXJ6</accession>
<dbReference type="AlphaFoldDB" id="A0A2P2PXJ6"/>
<organism evidence="1">
    <name type="scientific">Rhizophora mucronata</name>
    <name type="common">Asiatic mangrove</name>
    <dbReference type="NCBI Taxonomy" id="61149"/>
    <lineage>
        <taxon>Eukaryota</taxon>
        <taxon>Viridiplantae</taxon>
        <taxon>Streptophyta</taxon>
        <taxon>Embryophyta</taxon>
        <taxon>Tracheophyta</taxon>
        <taxon>Spermatophyta</taxon>
        <taxon>Magnoliopsida</taxon>
        <taxon>eudicotyledons</taxon>
        <taxon>Gunneridae</taxon>
        <taxon>Pentapetalae</taxon>
        <taxon>rosids</taxon>
        <taxon>fabids</taxon>
        <taxon>Malpighiales</taxon>
        <taxon>Rhizophoraceae</taxon>
        <taxon>Rhizophora</taxon>
    </lineage>
</organism>
<reference evidence="1" key="1">
    <citation type="submission" date="2018-02" db="EMBL/GenBank/DDBJ databases">
        <title>Rhizophora mucronata_Transcriptome.</title>
        <authorList>
            <person name="Meera S.P."/>
            <person name="Sreeshan A."/>
            <person name="Augustine A."/>
        </authorList>
    </citation>
    <scope>NUCLEOTIDE SEQUENCE</scope>
    <source>
        <tissue evidence="1">Leaf</tissue>
    </source>
</reference>